<dbReference type="Proteomes" id="UP001149411">
    <property type="component" value="Unassembled WGS sequence"/>
</dbReference>
<evidence type="ECO:0000259" key="3">
    <source>
        <dbReference type="Pfam" id="PF00881"/>
    </source>
</evidence>
<sequence>METREAICTRRSVHDYTDEEVTRDEIRRIIDDVRWSPSSYNLQPWEFVVVDDQEGQEELREAAYGQEHVTDASAVVLVFGNLDRGAYAERVFRDQARKGYSSDERAEELIERMEDEQPEGNEEWAVGSSTIAATTFMYAAWDRGIATCPMGGWEADAVCETVGAPETWYPVLMMTVGYPDTDGTEWERERKIRRSTDGILSFGEVGGGE</sequence>
<protein>
    <submittedName>
        <fullName evidence="4">Nitroreductase family protein</fullName>
    </submittedName>
</protein>
<dbReference type="PANTHER" id="PTHR43673:SF10">
    <property type="entry name" value="NADH DEHYDROGENASE_NAD(P)H NITROREDUCTASE XCC3605-RELATED"/>
    <property type="match status" value="1"/>
</dbReference>
<dbReference type="GO" id="GO:0016491">
    <property type="term" value="F:oxidoreductase activity"/>
    <property type="evidence" value="ECO:0007669"/>
    <property type="project" value="UniProtKB-KW"/>
</dbReference>
<evidence type="ECO:0000256" key="2">
    <source>
        <dbReference type="ARBA" id="ARBA00023002"/>
    </source>
</evidence>
<proteinExistence type="inferred from homology"/>
<comment type="similarity">
    <text evidence="1">Belongs to the nitroreductase family.</text>
</comment>
<accession>A0A9Q4GHW0</accession>
<dbReference type="EMBL" id="RKLV01000006">
    <property type="protein sequence ID" value="MCX2819215.1"/>
    <property type="molecule type" value="Genomic_DNA"/>
</dbReference>
<dbReference type="InterPro" id="IPR000415">
    <property type="entry name" value="Nitroreductase-like"/>
</dbReference>
<feature type="domain" description="Nitroreductase" evidence="3">
    <location>
        <begin position="9"/>
        <end position="178"/>
    </location>
</feature>
<organism evidence="4 5">
    <name type="scientific">Halorutilus salinus</name>
    <dbReference type="NCBI Taxonomy" id="2487751"/>
    <lineage>
        <taxon>Archaea</taxon>
        <taxon>Methanobacteriati</taxon>
        <taxon>Methanobacteriota</taxon>
        <taxon>Stenosarchaea group</taxon>
        <taxon>Halobacteria</taxon>
        <taxon>Halorutilales</taxon>
        <taxon>Halorutilaceae</taxon>
        <taxon>Halorutilus</taxon>
    </lineage>
</organism>
<keyword evidence="2" id="KW-0560">Oxidoreductase</keyword>
<dbReference type="AlphaFoldDB" id="A0A9Q4GHW0"/>
<keyword evidence="5" id="KW-1185">Reference proteome</keyword>
<dbReference type="InterPro" id="IPR029479">
    <property type="entry name" value="Nitroreductase"/>
</dbReference>
<evidence type="ECO:0000313" key="5">
    <source>
        <dbReference type="Proteomes" id="UP001149411"/>
    </source>
</evidence>
<dbReference type="Pfam" id="PF00881">
    <property type="entry name" value="Nitroreductase"/>
    <property type="match status" value="1"/>
</dbReference>
<comment type="caution">
    <text evidence="4">The sequence shown here is derived from an EMBL/GenBank/DDBJ whole genome shotgun (WGS) entry which is preliminary data.</text>
</comment>
<gene>
    <name evidence="4" type="ORF">EGH25_07595</name>
</gene>
<evidence type="ECO:0000313" key="4">
    <source>
        <dbReference type="EMBL" id="MCX2819215.1"/>
    </source>
</evidence>
<evidence type="ECO:0000256" key="1">
    <source>
        <dbReference type="ARBA" id="ARBA00007118"/>
    </source>
</evidence>
<dbReference type="SUPFAM" id="SSF55469">
    <property type="entry name" value="FMN-dependent nitroreductase-like"/>
    <property type="match status" value="1"/>
</dbReference>
<dbReference type="PANTHER" id="PTHR43673">
    <property type="entry name" value="NAD(P)H NITROREDUCTASE YDGI-RELATED"/>
    <property type="match status" value="1"/>
</dbReference>
<dbReference type="Gene3D" id="3.40.109.10">
    <property type="entry name" value="NADH Oxidase"/>
    <property type="match status" value="1"/>
</dbReference>
<reference evidence="4" key="1">
    <citation type="submission" date="2022-09" db="EMBL/GenBank/DDBJ databases">
        <title>Haloadaptaus new haloarchaeum isolated from saline soil.</title>
        <authorList>
            <person name="Duran-Viseras A."/>
            <person name="Sanchez-Porro C."/>
            <person name="Ventosa A."/>
        </authorList>
    </citation>
    <scope>NUCLEOTIDE SEQUENCE</scope>
    <source>
        <strain evidence="4">F3-133</strain>
    </source>
</reference>
<dbReference type="RefSeq" id="WP_266087285.1">
    <property type="nucleotide sequence ID" value="NZ_RKLV01000006.1"/>
</dbReference>
<name>A0A9Q4GHW0_9EURY</name>